<comment type="function">
    <text evidence="1">This protein may play a role in the biosynthesis of the prosthetic group of nitrogenase (FeMo cofactor).</text>
</comment>
<dbReference type="Pfam" id="PF00148">
    <property type="entry name" value="Oxidored_nitro"/>
    <property type="match status" value="1"/>
</dbReference>
<dbReference type="AlphaFoldDB" id="A0A126T7R1"/>
<dbReference type="InterPro" id="IPR000510">
    <property type="entry name" value="Nase/OxRdtase_comp1"/>
</dbReference>
<protein>
    <recommendedName>
        <fullName evidence="4">Nitrogenase iron-molybdenum cofactor biosynthesis protein NifN</fullName>
    </recommendedName>
</protein>
<dbReference type="InterPro" id="IPR050152">
    <property type="entry name" value="ChlB/BchB/BchZ"/>
</dbReference>
<comment type="similarity">
    <text evidence="3 6">Belongs to the NifD/NifK/NifE/NifN family.</text>
</comment>
<keyword evidence="5 6" id="KW-0535">Nitrogen fixation</keyword>
<proteinExistence type="inferred from homology"/>
<dbReference type="InterPro" id="IPR005975">
    <property type="entry name" value="Nase_Mo-Fe_CF"/>
</dbReference>
<dbReference type="InterPro" id="IPR000318">
    <property type="entry name" value="Nase_comp1_CS"/>
</dbReference>
<dbReference type="PANTHER" id="PTHR33712:SF7">
    <property type="entry name" value="LIGHT-INDEPENDENT PROTOCHLOROPHYLLIDE REDUCTASE SUBUNIT B"/>
    <property type="match status" value="1"/>
</dbReference>
<evidence type="ECO:0000256" key="1">
    <source>
        <dbReference type="ARBA" id="ARBA00003171"/>
    </source>
</evidence>
<dbReference type="PROSITE" id="PS51257">
    <property type="entry name" value="PROKAR_LIPOPROTEIN"/>
    <property type="match status" value="1"/>
</dbReference>
<dbReference type="Proteomes" id="UP000030512">
    <property type="component" value="Chromosome"/>
</dbReference>
<evidence type="ECO:0000259" key="7">
    <source>
        <dbReference type="Pfam" id="PF00148"/>
    </source>
</evidence>
<dbReference type="OrthoDB" id="9800746at2"/>
<comment type="pathway">
    <text evidence="2">Cofactor biosynthesis; Fe-Mo cofactor biosynthesis.</text>
</comment>
<evidence type="ECO:0000256" key="2">
    <source>
        <dbReference type="ARBA" id="ARBA00005155"/>
    </source>
</evidence>
<gene>
    <name evidence="8" type="ORF">JT25_015135</name>
</gene>
<dbReference type="GO" id="GO:0016163">
    <property type="term" value="F:nitrogenase activity"/>
    <property type="evidence" value="ECO:0007669"/>
    <property type="project" value="InterPro"/>
</dbReference>
<name>A0A126T7R1_9GAMM</name>
<evidence type="ECO:0000256" key="4">
    <source>
        <dbReference type="ARBA" id="ARBA00013282"/>
    </source>
</evidence>
<dbReference type="GO" id="GO:0065003">
    <property type="term" value="P:protein-containing complex assembly"/>
    <property type="evidence" value="ECO:0007669"/>
    <property type="project" value="InterPro"/>
</dbReference>
<dbReference type="PANTHER" id="PTHR33712">
    <property type="entry name" value="LIGHT-INDEPENDENT PROTOCHLOROPHYLLIDE REDUCTASE SUBUNIT B"/>
    <property type="match status" value="1"/>
</dbReference>
<evidence type="ECO:0000313" key="8">
    <source>
        <dbReference type="EMBL" id="AMK77794.1"/>
    </source>
</evidence>
<dbReference type="SUPFAM" id="SSF53807">
    <property type="entry name" value="Helical backbone' metal receptor"/>
    <property type="match status" value="1"/>
</dbReference>
<evidence type="ECO:0000256" key="3">
    <source>
        <dbReference type="ARBA" id="ARBA00011002"/>
    </source>
</evidence>
<dbReference type="RefSeq" id="WP_036276884.1">
    <property type="nucleotide sequence ID" value="NZ_CP014476.1"/>
</dbReference>
<dbReference type="UniPathway" id="UPA00782"/>
<evidence type="ECO:0000256" key="6">
    <source>
        <dbReference type="RuleBase" id="RU004021"/>
    </source>
</evidence>
<sequence length="465" mass="50249">MAEIVKRNKALSVNPLKASQPTGGSLACLGFDRAIPMLHGSQGCTAFAKVFFVRHFREPIPLQTTAMDQASSVLGADENVIEGIKAIAEKSNPALIAVLTTGLAETQGCDVHRNVREFRERYPEYAHVAVVAVNTPDFTGCVETGYAATIYEIVKALVPDAETAGTKPGNRQRQVNCLVSPMLTPGDLEALRDLIEQFNLRPVLVPDLSDSLDGSLTDDDFSPVTIGGTPVSELATLGEARASLIIGASLRKSGELLQEKTGVPSHYFDHLYGLQANDALITALADISEMPVPQKIERQRAQLQDAMLDTHFMLGQLRVAIAADPDQLNALIHLVQGMGAEVVTAICAGNTPVLATAPVDSIKIGDLEDLEVMAKERKAQLLIGNSHAVASAERLGIPILRIGFPLYDIIGGYQKTWIGYRGTRQTLFDLANLVINFAHEEIEPYYSPYAQKPESERQACSPSCH</sequence>
<dbReference type="STRING" id="1538553.JT25_015135"/>
<dbReference type="NCBIfam" id="TIGR01285">
    <property type="entry name" value="nifN"/>
    <property type="match status" value="1"/>
</dbReference>
<dbReference type="PROSITE" id="PS00699">
    <property type="entry name" value="NITROGENASE_1_1"/>
    <property type="match status" value="1"/>
</dbReference>
<dbReference type="Gene3D" id="6.10.250.1090">
    <property type="match status" value="1"/>
</dbReference>
<dbReference type="KEGG" id="mdn:JT25_015135"/>
<keyword evidence="9" id="KW-1185">Reference proteome</keyword>
<dbReference type="EMBL" id="CP014476">
    <property type="protein sequence ID" value="AMK77794.1"/>
    <property type="molecule type" value="Genomic_DNA"/>
</dbReference>
<dbReference type="CDD" id="cd01966">
    <property type="entry name" value="Nitrogenase_NifN_1"/>
    <property type="match status" value="1"/>
</dbReference>
<accession>A0A126T7R1</accession>
<evidence type="ECO:0000313" key="9">
    <source>
        <dbReference type="Proteomes" id="UP000030512"/>
    </source>
</evidence>
<feature type="domain" description="Nitrogenase/oxidoreductase component 1" evidence="7">
    <location>
        <begin position="19"/>
        <end position="434"/>
    </location>
</feature>
<reference evidence="8 9" key="1">
    <citation type="journal article" date="2015" name="Environ. Microbiol.">
        <title>Methane oxidation coupled to nitrate reduction under hypoxia by the Gammaproteobacterium Methylomonas denitrificans, sp. nov. type strain FJG1.</title>
        <authorList>
            <person name="Kits K.D."/>
            <person name="Klotz M.G."/>
            <person name="Stein L.Y."/>
        </authorList>
    </citation>
    <scope>NUCLEOTIDE SEQUENCE [LARGE SCALE GENOMIC DNA]</scope>
    <source>
        <strain evidence="8 9">FJG1</strain>
    </source>
</reference>
<dbReference type="Gene3D" id="3.40.50.1980">
    <property type="entry name" value="Nitrogenase molybdenum iron protein domain"/>
    <property type="match status" value="3"/>
</dbReference>
<evidence type="ECO:0000256" key="5">
    <source>
        <dbReference type="ARBA" id="ARBA00023231"/>
    </source>
</evidence>
<organism evidence="8 9">
    <name type="scientific">Methylomonas denitrificans</name>
    <dbReference type="NCBI Taxonomy" id="1538553"/>
    <lineage>
        <taxon>Bacteria</taxon>
        <taxon>Pseudomonadati</taxon>
        <taxon>Pseudomonadota</taxon>
        <taxon>Gammaproteobacteria</taxon>
        <taxon>Methylococcales</taxon>
        <taxon>Methylococcaceae</taxon>
        <taxon>Methylomonas</taxon>
    </lineage>
</organism>